<dbReference type="InterPro" id="IPR015946">
    <property type="entry name" value="KH_dom-like_a/b"/>
</dbReference>
<dbReference type="Pfam" id="PF02566">
    <property type="entry name" value="OsmC"/>
    <property type="match status" value="1"/>
</dbReference>
<dbReference type="InterPro" id="IPR036102">
    <property type="entry name" value="OsmC/Ohrsf"/>
</dbReference>
<dbReference type="AlphaFoldDB" id="A0A974NFQ9"/>
<dbReference type="InterPro" id="IPR052707">
    <property type="entry name" value="OsmC_Ohr_Peroxiredoxin"/>
</dbReference>
<evidence type="ECO:0000313" key="1">
    <source>
        <dbReference type="EMBL" id="QQP85750.1"/>
    </source>
</evidence>
<dbReference type="GO" id="GO:0006979">
    <property type="term" value="P:response to oxidative stress"/>
    <property type="evidence" value="ECO:0007669"/>
    <property type="project" value="InterPro"/>
</dbReference>
<dbReference type="EMBL" id="CP067393">
    <property type="protein sequence ID" value="QQP85750.1"/>
    <property type="molecule type" value="Genomic_DNA"/>
</dbReference>
<dbReference type="PANTHER" id="PTHR42830:SF1">
    <property type="entry name" value="OSMOTICALLY INDUCIBLE FAMILY PROTEIN"/>
    <property type="match status" value="1"/>
</dbReference>
<dbReference type="RefSeq" id="WP_201092699.1">
    <property type="nucleotide sequence ID" value="NZ_CP067393.1"/>
</dbReference>
<dbReference type="NCBIfam" id="TIGR03562">
    <property type="entry name" value="osmo_induc_OsmC"/>
    <property type="match status" value="1"/>
</dbReference>
<evidence type="ECO:0000313" key="2">
    <source>
        <dbReference type="Proteomes" id="UP000595278"/>
    </source>
</evidence>
<organism evidence="1 2">
    <name type="scientific">Entomomonas asaccharolytica</name>
    <dbReference type="NCBI Taxonomy" id="2785331"/>
    <lineage>
        <taxon>Bacteria</taxon>
        <taxon>Pseudomonadati</taxon>
        <taxon>Pseudomonadota</taxon>
        <taxon>Gammaproteobacteria</taxon>
        <taxon>Pseudomonadales</taxon>
        <taxon>Pseudomonadaceae</taxon>
        <taxon>Entomomonas</taxon>
    </lineage>
</organism>
<protein>
    <submittedName>
        <fullName evidence="1">OsmC family peroxiredoxin</fullName>
    </submittedName>
</protein>
<dbReference type="PANTHER" id="PTHR42830">
    <property type="entry name" value="OSMOTICALLY INDUCIBLE FAMILY PROTEIN"/>
    <property type="match status" value="1"/>
</dbReference>
<name>A0A974NFQ9_9GAMM</name>
<proteinExistence type="predicted"/>
<accession>A0A974NFQ9</accession>
<dbReference type="SUPFAM" id="SSF82784">
    <property type="entry name" value="OsmC-like"/>
    <property type="match status" value="1"/>
</dbReference>
<gene>
    <name evidence="1" type="ORF">JHT90_00345</name>
</gene>
<dbReference type="Gene3D" id="3.30.300.20">
    <property type="match status" value="1"/>
</dbReference>
<dbReference type="InterPro" id="IPR003718">
    <property type="entry name" value="OsmC/Ohr_fam"/>
</dbReference>
<dbReference type="GO" id="GO:0004601">
    <property type="term" value="F:peroxidase activity"/>
    <property type="evidence" value="ECO:0007669"/>
    <property type="project" value="InterPro"/>
</dbReference>
<dbReference type="InterPro" id="IPR019904">
    <property type="entry name" value="Peroxiredoxin_OsmC"/>
</dbReference>
<reference evidence="1 2" key="1">
    <citation type="submission" date="2021-01" db="EMBL/GenBank/DDBJ databases">
        <title>Entomomonas sp. F2A isolated from a house cricket (Acheta domesticus).</title>
        <authorList>
            <person name="Spergser J."/>
            <person name="Busse H.-J."/>
        </authorList>
    </citation>
    <scope>NUCLEOTIDE SEQUENCE [LARGE SCALE GENOMIC DNA]</scope>
    <source>
        <strain evidence="1 2">F2A</strain>
    </source>
</reference>
<dbReference type="KEGG" id="eaz:JHT90_00345"/>
<sequence length="141" mass="15709">MKRLARTEWVGSLDEGVSVITTDSQVLNEATHSYSARYQENTPNQTSPEELIAAAHSDCYSSMFKIVFEKENYDVQNLKTCVEVTIDDETHDVIGSDISVVAKIPNISKEKFISLATLAKDICPVTRLLKIPVSLDCELIE</sequence>
<keyword evidence="2" id="KW-1185">Reference proteome</keyword>
<dbReference type="Proteomes" id="UP000595278">
    <property type="component" value="Chromosome"/>
</dbReference>